<evidence type="ECO:0000313" key="3">
    <source>
        <dbReference type="Proteomes" id="UP000324479"/>
    </source>
</evidence>
<sequence length="305" mass="32895">MALIIFASAPLIFSGLGRTRNATGFNGILSHPNLLGVFLGIALAAMIAHALASHRIERWKLITISLGLIELYLTEARGGMFSLLLALVVWGGCLFTRFSGRSARVVGRGIILIAIATPVIIASSSTVQESVSYFVSKSGRTSESGLVANFRKSRGGAIAYHMRSLRRNVAFGRGFQVINSRSDALPEVTYDPIWKKIPISASVENGFLYTSIFVELGLIGSIPVFLFFAILIGPVFRRRDDPANVLLIAVLFTNVTEAAFFSPSGVGAWEWQMIALYMASHQFADFSAASQDCESDLALAEPAAA</sequence>
<comment type="caution">
    <text evidence="2">The sequence shown here is derived from an EMBL/GenBank/DDBJ whole genome shotgun (WGS) entry which is preliminary data.</text>
</comment>
<gene>
    <name evidence="2" type="ORF">FYK55_26040</name>
</gene>
<dbReference type="Proteomes" id="UP000324479">
    <property type="component" value="Unassembled WGS sequence"/>
</dbReference>
<evidence type="ECO:0000256" key="1">
    <source>
        <dbReference type="SAM" id="Phobius"/>
    </source>
</evidence>
<organism evidence="2 3">
    <name type="scientific">Roseiconus nitratireducens</name>
    <dbReference type="NCBI Taxonomy" id="2605748"/>
    <lineage>
        <taxon>Bacteria</taxon>
        <taxon>Pseudomonadati</taxon>
        <taxon>Planctomycetota</taxon>
        <taxon>Planctomycetia</taxon>
        <taxon>Pirellulales</taxon>
        <taxon>Pirellulaceae</taxon>
        <taxon>Roseiconus</taxon>
    </lineage>
</organism>
<dbReference type="RefSeq" id="WP_150079574.1">
    <property type="nucleotide sequence ID" value="NZ_VWOX01000024.1"/>
</dbReference>
<dbReference type="AlphaFoldDB" id="A0A5M6CUN0"/>
<protein>
    <recommendedName>
        <fullName evidence="4">O-antigen ligase-like membrane protein</fullName>
    </recommendedName>
</protein>
<keyword evidence="1" id="KW-1133">Transmembrane helix</keyword>
<feature type="transmembrane region" description="Helical" evidence="1">
    <location>
        <begin position="33"/>
        <end position="52"/>
    </location>
</feature>
<feature type="transmembrane region" description="Helical" evidence="1">
    <location>
        <begin position="243"/>
        <end position="261"/>
    </location>
</feature>
<evidence type="ECO:0008006" key="4">
    <source>
        <dbReference type="Google" id="ProtNLM"/>
    </source>
</evidence>
<keyword evidence="1" id="KW-0472">Membrane</keyword>
<keyword evidence="3" id="KW-1185">Reference proteome</keyword>
<reference evidence="2 3" key="1">
    <citation type="submission" date="2019-08" db="EMBL/GenBank/DDBJ databases">
        <authorList>
            <person name="Dhanesh K."/>
            <person name="Kumar G."/>
            <person name="Sasikala C."/>
            <person name="Venkata Ramana C."/>
        </authorList>
    </citation>
    <scope>NUCLEOTIDE SEQUENCE [LARGE SCALE GENOMIC DNA]</scope>
    <source>
        <strain evidence="2 3">JC645</strain>
    </source>
</reference>
<dbReference type="EMBL" id="VWOX01000024">
    <property type="protein sequence ID" value="KAA5538901.1"/>
    <property type="molecule type" value="Genomic_DNA"/>
</dbReference>
<accession>A0A5M6CUN0</accession>
<keyword evidence="1" id="KW-0812">Transmembrane</keyword>
<feature type="transmembrane region" description="Helical" evidence="1">
    <location>
        <begin position="105"/>
        <end position="127"/>
    </location>
</feature>
<feature type="transmembrane region" description="Helical" evidence="1">
    <location>
        <begin position="80"/>
        <end position="98"/>
    </location>
</feature>
<proteinExistence type="predicted"/>
<name>A0A5M6CUN0_9BACT</name>
<feature type="transmembrane region" description="Helical" evidence="1">
    <location>
        <begin position="207"/>
        <end position="231"/>
    </location>
</feature>
<evidence type="ECO:0000313" key="2">
    <source>
        <dbReference type="EMBL" id="KAA5538901.1"/>
    </source>
</evidence>